<evidence type="ECO:0008006" key="5">
    <source>
        <dbReference type="Google" id="ProtNLM"/>
    </source>
</evidence>
<dbReference type="Proteomes" id="UP000310754">
    <property type="component" value="Unassembled WGS sequence"/>
</dbReference>
<evidence type="ECO:0000313" key="4">
    <source>
        <dbReference type="Proteomes" id="UP000310754"/>
    </source>
</evidence>
<comment type="caution">
    <text evidence="3">The sequence shown here is derived from an EMBL/GenBank/DDBJ whole genome shotgun (WGS) entry which is preliminary data.</text>
</comment>
<protein>
    <recommendedName>
        <fullName evidence="5">DUF5330 domain-containing protein</fullName>
    </recommendedName>
</protein>
<sequence>MWFLIKGTFWFTLVLVALSFIGGPQNAQSTATSQFQLSNAISAATGAYDYVSGLCTTKPDVCAKGAQTFSAIGERAREGALVAFQLLNRHFGDGSTTPSDGTPVTDKEASNAADHVVTGTVSQPSASQVGASQAGPSNPLVINVPRPRVKPAD</sequence>
<feature type="chain" id="PRO_5020601515" description="DUF5330 domain-containing protein" evidence="2">
    <location>
        <begin position="28"/>
        <end position="153"/>
    </location>
</feature>
<reference evidence="3 4" key="1">
    <citation type="submission" date="2019-04" db="EMBL/GenBank/DDBJ databases">
        <title>Rhizobium terrae sp. nov., isolated from a paddy soil.</title>
        <authorList>
            <person name="Lin S.-Y."/>
            <person name="Hameed A."/>
            <person name="Huang H.-I."/>
            <person name="Young C.-C."/>
        </authorList>
    </citation>
    <scope>NUCLEOTIDE SEQUENCE [LARGE SCALE GENOMIC DNA]</scope>
    <source>
        <strain evidence="3 4">CC-HIH110</strain>
    </source>
</reference>
<feature type="signal peptide" evidence="2">
    <location>
        <begin position="1"/>
        <end position="27"/>
    </location>
</feature>
<dbReference type="InterPro" id="IPR035220">
    <property type="entry name" value="DUF5330"/>
</dbReference>
<dbReference type="Pfam" id="PF17264">
    <property type="entry name" value="DUF5330"/>
    <property type="match status" value="1"/>
</dbReference>
<accession>A0A4S3ZPY0</accession>
<dbReference type="RefSeq" id="WP_190236984.1">
    <property type="nucleotide sequence ID" value="NZ_SSOA01000012.1"/>
</dbReference>
<dbReference type="EMBL" id="SSOA01000012">
    <property type="protein sequence ID" value="THF47585.1"/>
    <property type="molecule type" value="Genomic_DNA"/>
</dbReference>
<evidence type="ECO:0000313" key="3">
    <source>
        <dbReference type="EMBL" id="THF47585.1"/>
    </source>
</evidence>
<evidence type="ECO:0000256" key="2">
    <source>
        <dbReference type="SAM" id="SignalP"/>
    </source>
</evidence>
<keyword evidence="4" id="KW-1185">Reference proteome</keyword>
<name>A0A4S3ZPY0_9HYPH</name>
<proteinExistence type="predicted"/>
<gene>
    <name evidence="3" type="ORF">E6C51_17885</name>
</gene>
<organism evidence="3 4">
    <name type="scientific">Allorhizobium terrae</name>
    <dbReference type="NCBI Taxonomy" id="1848972"/>
    <lineage>
        <taxon>Bacteria</taxon>
        <taxon>Pseudomonadati</taxon>
        <taxon>Pseudomonadota</taxon>
        <taxon>Alphaproteobacteria</taxon>
        <taxon>Hyphomicrobiales</taxon>
        <taxon>Rhizobiaceae</taxon>
        <taxon>Rhizobium/Agrobacterium group</taxon>
        <taxon>Allorhizobium</taxon>
    </lineage>
</organism>
<keyword evidence="2" id="KW-0732">Signal</keyword>
<evidence type="ECO:0000256" key="1">
    <source>
        <dbReference type="SAM" id="MobiDB-lite"/>
    </source>
</evidence>
<feature type="region of interest" description="Disordered" evidence="1">
    <location>
        <begin position="91"/>
        <end position="153"/>
    </location>
</feature>
<dbReference type="AlphaFoldDB" id="A0A4S3ZPY0"/>
<feature type="compositionally biased region" description="Polar residues" evidence="1">
    <location>
        <begin position="119"/>
        <end position="136"/>
    </location>
</feature>